<evidence type="ECO:0000256" key="7">
    <source>
        <dbReference type="RuleBase" id="RU000382"/>
    </source>
</evidence>
<organism evidence="9 10">
    <name type="scientific">Ensifer oleiphilus</name>
    <dbReference type="NCBI Taxonomy" id="2742698"/>
    <lineage>
        <taxon>Bacteria</taxon>
        <taxon>Pseudomonadati</taxon>
        <taxon>Pseudomonadota</taxon>
        <taxon>Alphaproteobacteria</taxon>
        <taxon>Hyphomicrobiales</taxon>
        <taxon>Rhizobiaceae</taxon>
        <taxon>Sinorhizobium/Ensifer group</taxon>
        <taxon>Ensifer</taxon>
    </lineage>
</organism>
<sequence>MPRRWNCRGPRPASSSQPSREREREMEARSPHRSAETLTQPEVLAGPETLDPPDWSFVAALAHRIVDDAVDHVGRVRERPVWRPMPETVDALFRAPVPDRPTPVEDVYRLVKDAVLAYPMGNIHPRFWSWYMGSGNFTGALGDFLAAIQGSNLGGGSHAAALVDQQVVGWLRDMIGFPETASGTLVSGGSVANLIGLTVARNVKAGLDLREEGVAALNQPLRVYASDQVHSCHRKAVETLGLGNRALRRIRTDSRYRIDVAALRAAIGEDRTAGMRPACVIGTAGTVNSGAVDDLSALAEIAVEEDLWFHVDGCIGALISIAPQNAWRVKGIERADSVALDPHKWLHAPFEVGCALVRDRTKHRETFAVSPEFLQGMPRGIASGQWLHEFGFQTSRGFGALKVWMALMEHGVAKFGRLIDQNIAQAALLANLVRSHPPLELIAEPEINIVCFRYVPEGLSEERLKEINVEIMLRLQETGVAALSDTTIRGKHCLRAAICNHRTRPEDLTLLISEVLHLGREVSQT</sequence>
<accession>A0A7Y6UQP0</accession>
<name>A0A7Y6UQP0_9HYPH</name>
<evidence type="ECO:0000256" key="1">
    <source>
        <dbReference type="ARBA" id="ARBA00001933"/>
    </source>
</evidence>
<evidence type="ECO:0000313" key="10">
    <source>
        <dbReference type="Proteomes" id="UP000520198"/>
    </source>
</evidence>
<dbReference type="GO" id="GO:0006520">
    <property type="term" value="P:amino acid metabolic process"/>
    <property type="evidence" value="ECO:0007669"/>
    <property type="project" value="InterPro"/>
</dbReference>
<dbReference type="GO" id="GO:0016831">
    <property type="term" value="F:carboxy-lyase activity"/>
    <property type="evidence" value="ECO:0007669"/>
    <property type="project" value="UniProtKB-KW"/>
</dbReference>
<dbReference type="InterPro" id="IPR015422">
    <property type="entry name" value="PyrdxlP-dep_Trfase_small"/>
</dbReference>
<dbReference type="InterPro" id="IPR015421">
    <property type="entry name" value="PyrdxlP-dep_Trfase_major"/>
</dbReference>
<comment type="cofactor">
    <cofactor evidence="1 6 7">
        <name>pyridoxal 5'-phosphate</name>
        <dbReference type="ChEBI" id="CHEBI:597326"/>
    </cofactor>
</comment>
<keyword evidence="5 7" id="KW-0456">Lyase</keyword>
<dbReference type="Proteomes" id="UP000520198">
    <property type="component" value="Unassembled WGS sequence"/>
</dbReference>
<dbReference type="PRINTS" id="PR00800">
    <property type="entry name" value="YHDCRBOXLASE"/>
</dbReference>
<keyword evidence="9" id="KW-0032">Aminotransferase</keyword>
<gene>
    <name evidence="9" type="ORF">HT585_23650</name>
</gene>
<evidence type="ECO:0000256" key="6">
    <source>
        <dbReference type="PIRSR" id="PIRSR602129-50"/>
    </source>
</evidence>
<dbReference type="PANTHER" id="PTHR11999">
    <property type="entry name" value="GROUP II PYRIDOXAL-5-PHOSPHATE DECARBOXYLASE"/>
    <property type="match status" value="1"/>
</dbReference>
<feature type="modified residue" description="N6-(pyridoxal phosphate)lysine" evidence="6">
    <location>
        <position position="344"/>
    </location>
</feature>
<dbReference type="AlphaFoldDB" id="A0A7Y6UQP0"/>
<protein>
    <submittedName>
        <fullName evidence="9">Aspartate aminotransferase family protein</fullName>
    </submittedName>
</protein>
<dbReference type="InterPro" id="IPR002129">
    <property type="entry name" value="PyrdxlP-dep_de-COase"/>
</dbReference>
<dbReference type="EMBL" id="JABWDU010000007">
    <property type="protein sequence ID" value="NVD41868.1"/>
    <property type="molecule type" value="Genomic_DNA"/>
</dbReference>
<keyword evidence="4 6" id="KW-0663">Pyridoxal phosphate</keyword>
<proteinExistence type="inferred from homology"/>
<dbReference type="SUPFAM" id="SSF53383">
    <property type="entry name" value="PLP-dependent transferases"/>
    <property type="match status" value="1"/>
</dbReference>
<evidence type="ECO:0000256" key="8">
    <source>
        <dbReference type="SAM" id="MobiDB-lite"/>
    </source>
</evidence>
<dbReference type="GO" id="GO:0030170">
    <property type="term" value="F:pyridoxal phosphate binding"/>
    <property type="evidence" value="ECO:0007669"/>
    <property type="project" value="InterPro"/>
</dbReference>
<keyword evidence="3" id="KW-0210">Decarboxylase</keyword>
<keyword evidence="9" id="KW-0808">Transferase</keyword>
<dbReference type="Gene3D" id="3.40.640.10">
    <property type="entry name" value="Type I PLP-dependent aspartate aminotransferase-like (Major domain)"/>
    <property type="match status" value="1"/>
</dbReference>
<evidence type="ECO:0000313" key="9">
    <source>
        <dbReference type="EMBL" id="NVD41868.1"/>
    </source>
</evidence>
<dbReference type="InterPro" id="IPR010977">
    <property type="entry name" value="Aromatic_deC"/>
</dbReference>
<reference evidence="9 10" key="1">
    <citation type="submission" date="2020-06" db="EMBL/GenBank/DDBJ databases">
        <authorList>
            <person name="Grouzdev D.S."/>
        </authorList>
    </citation>
    <scope>NUCLEOTIDE SEQUENCE [LARGE SCALE GENOMIC DNA]</scope>
    <source>
        <strain evidence="9 10">HO-A22</strain>
    </source>
</reference>
<dbReference type="InterPro" id="IPR015424">
    <property type="entry name" value="PyrdxlP-dep_Trfase"/>
</dbReference>
<dbReference type="Gene3D" id="1.20.1340.10">
    <property type="entry name" value="dopa decarboxylase, N-terminal domain"/>
    <property type="match status" value="1"/>
</dbReference>
<evidence type="ECO:0000256" key="5">
    <source>
        <dbReference type="ARBA" id="ARBA00023239"/>
    </source>
</evidence>
<evidence type="ECO:0000256" key="3">
    <source>
        <dbReference type="ARBA" id="ARBA00022793"/>
    </source>
</evidence>
<evidence type="ECO:0000256" key="4">
    <source>
        <dbReference type="ARBA" id="ARBA00022898"/>
    </source>
</evidence>
<evidence type="ECO:0000256" key="2">
    <source>
        <dbReference type="ARBA" id="ARBA00009533"/>
    </source>
</evidence>
<feature type="compositionally biased region" description="Basic and acidic residues" evidence="8">
    <location>
        <begin position="19"/>
        <end position="35"/>
    </location>
</feature>
<dbReference type="CDD" id="cd06450">
    <property type="entry name" value="DOPA_deC_like"/>
    <property type="match status" value="1"/>
</dbReference>
<feature type="region of interest" description="Disordered" evidence="8">
    <location>
        <begin position="1"/>
        <end position="49"/>
    </location>
</feature>
<keyword evidence="10" id="KW-1185">Reference proteome</keyword>
<dbReference type="Gene3D" id="3.90.1150.10">
    <property type="entry name" value="Aspartate Aminotransferase, domain 1"/>
    <property type="match status" value="1"/>
</dbReference>
<dbReference type="Pfam" id="PF00282">
    <property type="entry name" value="Pyridoxal_deC"/>
    <property type="match status" value="1"/>
</dbReference>
<dbReference type="GO" id="GO:0019752">
    <property type="term" value="P:carboxylic acid metabolic process"/>
    <property type="evidence" value="ECO:0007669"/>
    <property type="project" value="InterPro"/>
</dbReference>
<comment type="similarity">
    <text evidence="2 7">Belongs to the group II decarboxylase family.</text>
</comment>
<dbReference type="PANTHER" id="PTHR11999:SF70">
    <property type="entry name" value="MIP05841P"/>
    <property type="match status" value="1"/>
</dbReference>
<dbReference type="GO" id="GO:0008483">
    <property type="term" value="F:transaminase activity"/>
    <property type="evidence" value="ECO:0007669"/>
    <property type="project" value="UniProtKB-KW"/>
</dbReference>
<comment type="caution">
    <text evidence="9">The sequence shown here is derived from an EMBL/GenBank/DDBJ whole genome shotgun (WGS) entry which is preliminary data.</text>
</comment>